<dbReference type="PANTHER" id="PTHR43280">
    <property type="entry name" value="ARAC-FAMILY TRANSCRIPTIONAL REGULATOR"/>
    <property type="match status" value="1"/>
</dbReference>
<dbReference type="GO" id="GO:0043565">
    <property type="term" value="F:sequence-specific DNA binding"/>
    <property type="evidence" value="ECO:0007669"/>
    <property type="project" value="InterPro"/>
</dbReference>
<name>A0A7X1B5X4_9BACT</name>
<keyword evidence="3" id="KW-0804">Transcription</keyword>
<evidence type="ECO:0000256" key="3">
    <source>
        <dbReference type="ARBA" id="ARBA00023163"/>
    </source>
</evidence>
<dbReference type="InterPro" id="IPR020449">
    <property type="entry name" value="Tscrpt_reg_AraC-type_HTH"/>
</dbReference>
<dbReference type="Gene3D" id="2.60.120.10">
    <property type="entry name" value="Jelly Rolls"/>
    <property type="match status" value="1"/>
</dbReference>
<reference evidence="6 7" key="1">
    <citation type="submission" date="2020-07" db="EMBL/GenBank/DDBJ databases">
        <authorList>
            <person name="Feng X."/>
        </authorList>
    </citation>
    <scope>NUCLEOTIDE SEQUENCE [LARGE SCALE GENOMIC DNA]</scope>
    <source>
        <strain evidence="6 7">JCM23202</strain>
    </source>
</reference>
<evidence type="ECO:0000256" key="4">
    <source>
        <dbReference type="SAM" id="MobiDB-lite"/>
    </source>
</evidence>
<sequence length="337" mass="38004">MTDSHSPLLDQPHGKIGSPLSKADRLEMIETLDRYIREAEYNQASLKTPKEEGRLQKRPGMHYHFKPEIFIQMSGWTEFKVPSETVVVKPGEACIMPAGVPHHETISSDGKPFRNLVVGFYSNAISLHLAFEITPGKPEIEVIEFYDAPDLPVFLSLTNCLVENNHKPGPTQAKIIKGLSISLFAMLRGLVERGSDTINQDIGKVFQAKWLIREQLSNTELNVKMLAERLQCSPDYLSHFFNTQTGEKLTHYIQRIRIEGAALALQTTPLYVSEIAFSSGFADPAYFARVFKKFMGVSPQEYRSAIEERRRSDEAGPKTIYFDHEDYSAGEAHRKGG</sequence>
<dbReference type="PROSITE" id="PS00041">
    <property type="entry name" value="HTH_ARAC_FAMILY_1"/>
    <property type="match status" value="1"/>
</dbReference>
<evidence type="ECO:0000259" key="5">
    <source>
        <dbReference type="PROSITE" id="PS01124"/>
    </source>
</evidence>
<dbReference type="RefSeq" id="WP_185660125.1">
    <property type="nucleotide sequence ID" value="NZ_CAWPOO010000008.1"/>
</dbReference>
<feature type="region of interest" description="Disordered" evidence="4">
    <location>
        <begin position="307"/>
        <end position="337"/>
    </location>
</feature>
<feature type="region of interest" description="Disordered" evidence="4">
    <location>
        <begin position="1"/>
        <end position="22"/>
    </location>
</feature>
<protein>
    <submittedName>
        <fullName evidence="6">Helix-turn-helix transcriptional regulator</fullName>
    </submittedName>
</protein>
<gene>
    <name evidence="6" type="ORF">H5P27_09285</name>
</gene>
<dbReference type="InterPro" id="IPR018060">
    <property type="entry name" value="HTH_AraC"/>
</dbReference>
<feature type="domain" description="HTH araC/xylS-type" evidence="5">
    <location>
        <begin position="206"/>
        <end position="305"/>
    </location>
</feature>
<dbReference type="PANTHER" id="PTHR43280:SF2">
    <property type="entry name" value="HTH-TYPE TRANSCRIPTIONAL REGULATOR EXSA"/>
    <property type="match status" value="1"/>
</dbReference>
<dbReference type="InterPro" id="IPR011051">
    <property type="entry name" value="RmlC_Cupin_sf"/>
</dbReference>
<organism evidence="6 7">
    <name type="scientific">Pelagicoccus albus</name>
    <dbReference type="NCBI Taxonomy" id="415222"/>
    <lineage>
        <taxon>Bacteria</taxon>
        <taxon>Pseudomonadati</taxon>
        <taxon>Verrucomicrobiota</taxon>
        <taxon>Opitutia</taxon>
        <taxon>Puniceicoccales</taxon>
        <taxon>Pelagicoccaceae</taxon>
        <taxon>Pelagicoccus</taxon>
    </lineage>
</organism>
<dbReference type="PROSITE" id="PS01124">
    <property type="entry name" value="HTH_ARAC_FAMILY_2"/>
    <property type="match status" value="1"/>
</dbReference>
<dbReference type="InterPro" id="IPR009057">
    <property type="entry name" value="Homeodomain-like_sf"/>
</dbReference>
<keyword evidence="7" id="KW-1185">Reference proteome</keyword>
<dbReference type="Pfam" id="PF12833">
    <property type="entry name" value="HTH_18"/>
    <property type="match status" value="1"/>
</dbReference>
<dbReference type="SMART" id="SM00342">
    <property type="entry name" value="HTH_ARAC"/>
    <property type="match status" value="1"/>
</dbReference>
<dbReference type="Pfam" id="PF07883">
    <property type="entry name" value="Cupin_2"/>
    <property type="match status" value="1"/>
</dbReference>
<proteinExistence type="predicted"/>
<dbReference type="InterPro" id="IPR014710">
    <property type="entry name" value="RmlC-like_jellyroll"/>
</dbReference>
<dbReference type="SUPFAM" id="SSF51182">
    <property type="entry name" value="RmlC-like cupins"/>
    <property type="match status" value="1"/>
</dbReference>
<evidence type="ECO:0000313" key="6">
    <source>
        <dbReference type="EMBL" id="MBC2606239.1"/>
    </source>
</evidence>
<accession>A0A7X1B5X4</accession>
<dbReference type="Gene3D" id="1.10.10.60">
    <property type="entry name" value="Homeodomain-like"/>
    <property type="match status" value="2"/>
</dbReference>
<evidence type="ECO:0000256" key="1">
    <source>
        <dbReference type="ARBA" id="ARBA00023015"/>
    </source>
</evidence>
<dbReference type="Proteomes" id="UP000526501">
    <property type="component" value="Unassembled WGS sequence"/>
</dbReference>
<keyword evidence="1" id="KW-0805">Transcription regulation</keyword>
<dbReference type="AlphaFoldDB" id="A0A7X1B5X4"/>
<dbReference type="InterPro" id="IPR013096">
    <property type="entry name" value="Cupin_2"/>
</dbReference>
<keyword evidence="2" id="KW-0238">DNA-binding</keyword>
<dbReference type="InterPro" id="IPR018062">
    <property type="entry name" value="HTH_AraC-typ_CS"/>
</dbReference>
<dbReference type="PRINTS" id="PR00032">
    <property type="entry name" value="HTHARAC"/>
</dbReference>
<evidence type="ECO:0000313" key="7">
    <source>
        <dbReference type="Proteomes" id="UP000526501"/>
    </source>
</evidence>
<evidence type="ECO:0000256" key="2">
    <source>
        <dbReference type="ARBA" id="ARBA00023125"/>
    </source>
</evidence>
<comment type="caution">
    <text evidence="6">The sequence shown here is derived from an EMBL/GenBank/DDBJ whole genome shotgun (WGS) entry which is preliminary data.</text>
</comment>
<dbReference type="SUPFAM" id="SSF46689">
    <property type="entry name" value="Homeodomain-like"/>
    <property type="match status" value="1"/>
</dbReference>
<dbReference type="EMBL" id="JACHVC010000008">
    <property type="protein sequence ID" value="MBC2606239.1"/>
    <property type="molecule type" value="Genomic_DNA"/>
</dbReference>
<dbReference type="GO" id="GO:0003700">
    <property type="term" value="F:DNA-binding transcription factor activity"/>
    <property type="evidence" value="ECO:0007669"/>
    <property type="project" value="InterPro"/>
</dbReference>